<keyword evidence="5" id="KW-0472">Membrane</keyword>
<dbReference type="Proteomes" id="UP001140076">
    <property type="component" value="Unassembled WGS sequence"/>
</dbReference>
<dbReference type="PANTHER" id="PTHR43723:SF1">
    <property type="entry name" value="COBALT TRANSPORT PROTEIN CBIQ"/>
    <property type="match status" value="1"/>
</dbReference>
<dbReference type="RefSeq" id="WP_270071570.1">
    <property type="nucleotide sequence ID" value="NZ_JAJAQC010000009.1"/>
</dbReference>
<evidence type="ECO:0000313" key="6">
    <source>
        <dbReference type="EMBL" id="MDA0564282.1"/>
    </source>
</evidence>
<evidence type="ECO:0000256" key="5">
    <source>
        <dbReference type="ARBA" id="ARBA00023136"/>
    </source>
</evidence>
<sequence length="250" mass="25183">MLIDAAAYRSPWRRLHPAVKGMLFGGLLVCALALPAWPGAPLAAAVALGAALGPARVAPRDFARAARGPLLFVLTGAAALLVSVGGPEGAVAFAPDGGARAAEVAGRAAAAVCCQIAFACTTPLADVLPRLSRAGVPEPVVEVVALVYRMLFVALEGSRRIRAAQTARLGYNGWRAGVRSAGALGAALFVRSYDRARRLQRGLECRGYTGALTVLVAESPLRPAALAAAAAPPVLVAAAVLGAGALGAAP</sequence>
<keyword evidence="4" id="KW-1133">Transmembrane helix</keyword>
<dbReference type="CDD" id="cd16914">
    <property type="entry name" value="EcfT"/>
    <property type="match status" value="1"/>
</dbReference>
<dbReference type="GO" id="GO:0006824">
    <property type="term" value="P:cobalt ion transport"/>
    <property type="evidence" value="ECO:0007669"/>
    <property type="project" value="InterPro"/>
</dbReference>
<evidence type="ECO:0000256" key="2">
    <source>
        <dbReference type="ARBA" id="ARBA00022475"/>
    </source>
</evidence>
<dbReference type="AlphaFoldDB" id="A0A9X3SDV6"/>
<comment type="caution">
    <text evidence="6">The sequence shown here is derived from an EMBL/GenBank/DDBJ whole genome shotgun (WGS) entry which is preliminary data.</text>
</comment>
<dbReference type="Pfam" id="PF02361">
    <property type="entry name" value="CbiQ"/>
    <property type="match status" value="1"/>
</dbReference>
<evidence type="ECO:0000256" key="1">
    <source>
        <dbReference type="ARBA" id="ARBA00004651"/>
    </source>
</evidence>
<protein>
    <submittedName>
        <fullName evidence="6">Cobalt ECF transporter T component CbiQ</fullName>
    </submittedName>
</protein>
<comment type="subcellular location">
    <subcellularLocation>
        <location evidence="1">Cell membrane</location>
        <topology evidence="1">Multi-pass membrane protein</topology>
    </subcellularLocation>
</comment>
<dbReference type="InterPro" id="IPR012809">
    <property type="entry name" value="ECF_CbiQ"/>
</dbReference>
<keyword evidence="2" id="KW-1003">Cell membrane</keyword>
<dbReference type="PANTHER" id="PTHR43723">
    <property type="entry name" value="COBALT TRANSPORT PROTEIN CBIQ"/>
    <property type="match status" value="1"/>
</dbReference>
<dbReference type="NCBIfam" id="TIGR02454">
    <property type="entry name" value="ECF_T_CbiQ"/>
    <property type="match status" value="1"/>
</dbReference>
<evidence type="ECO:0000256" key="4">
    <source>
        <dbReference type="ARBA" id="ARBA00022989"/>
    </source>
</evidence>
<dbReference type="InterPro" id="IPR052770">
    <property type="entry name" value="Cobalt_transport_CbiQ"/>
</dbReference>
<dbReference type="EMBL" id="JAJAQC010000009">
    <property type="protein sequence ID" value="MDA0564282.1"/>
    <property type="molecule type" value="Genomic_DNA"/>
</dbReference>
<dbReference type="InterPro" id="IPR003339">
    <property type="entry name" value="ABC/ECF_trnsptr_transmembrane"/>
</dbReference>
<keyword evidence="3" id="KW-0812">Transmembrane</keyword>
<keyword evidence="7" id="KW-1185">Reference proteome</keyword>
<proteinExistence type="predicted"/>
<accession>A0A9X3SDV6</accession>
<evidence type="ECO:0000313" key="7">
    <source>
        <dbReference type="Proteomes" id="UP001140076"/>
    </source>
</evidence>
<gene>
    <name evidence="6" type="primary">cbiQ</name>
    <name evidence="6" type="ORF">LG943_08075</name>
</gene>
<dbReference type="GO" id="GO:0043190">
    <property type="term" value="C:ATP-binding cassette (ABC) transporter complex"/>
    <property type="evidence" value="ECO:0007669"/>
    <property type="project" value="InterPro"/>
</dbReference>
<name>A0A9X3SDV6_9ACTN</name>
<reference evidence="6" key="1">
    <citation type="submission" date="2021-10" db="EMBL/GenBank/DDBJ databases">
        <title>Streptomonospora sp. nov., isolated from mangrove soil.</title>
        <authorList>
            <person name="Chen X."/>
            <person name="Ge X."/>
            <person name="Liu W."/>
        </authorList>
    </citation>
    <scope>NUCLEOTIDE SEQUENCE</scope>
    <source>
        <strain evidence="6">S1-112</strain>
    </source>
</reference>
<evidence type="ECO:0000256" key="3">
    <source>
        <dbReference type="ARBA" id="ARBA00022692"/>
    </source>
</evidence>
<organism evidence="6 7">
    <name type="scientific">Streptomonospora mangrovi</name>
    <dbReference type="NCBI Taxonomy" id="2883123"/>
    <lineage>
        <taxon>Bacteria</taxon>
        <taxon>Bacillati</taxon>
        <taxon>Actinomycetota</taxon>
        <taxon>Actinomycetes</taxon>
        <taxon>Streptosporangiales</taxon>
        <taxon>Nocardiopsidaceae</taxon>
        <taxon>Streptomonospora</taxon>
    </lineage>
</organism>